<gene>
    <name evidence="2" type="ORF">C6V80_04000</name>
    <name evidence="3" type="ORF">EDC58_0626</name>
</gene>
<evidence type="ECO:0000313" key="5">
    <source>
        <dbReference type="Proteomes" id="UP000298805"/>
    </source>
</evidence>
<dbReference type="Proteomes" id="UP000272781">
    <property type="component" value="Unassembled WGS sequence"/>
</dbReference>
<dbReference type="AlphaFoldDB" id="A0AAJ4RE49"/>
<reference evidence="3 4" key="2">
    <citation type="submission" date="2018-11" db="EMBL/GenBank/DDBJ databases">
        <title>Genomic Encyclopedia of Type Strains, Phase IV (KMG-IV): sequencing the most valuable type-strain genomes for metagenomic binning, comparative biology and taxonomic classification.</title>
        <authorList>
            <person name="Goeker M."/>
        </authorList>
    </citation>
    <scope>NUCLEOTIDE SEQUENCE [LARGE SCALE GENOMIC DNA]</scope>
    <source>
        <strain evidence="3 4">DSM 27783</strain>
    </source>
</reference>
<feature type="chain" id="PRO_5042585972" evidence="1">
    <location>
        <begin position="19"/>
        <end position="90"/>
    </location>
</feature>
<reference evidence="5" key="1">
    <citation type="submission" date="2018-03" db="EMBL/GenBank/DDBJ databases">
        <title>A comparative analysis of the Nautiliaceae.</title>
        <authorList>
            <person name="Grosche A."/>
            <person name="Smedile F."/>
            <person name="Vetriani C."/>
        </authorList>
    </citation>
    <scope>NUCLEOTIDE SEQUENCE [LARGE SCALE GENOMIC DNA]</scope>
    <source>
        <strain evidence="5">TB6</strain>
    </source>
</reference>
<keyword evidence="1" id="KW-0732">Signal</keyword>
<evidence type="ECO:0000313" key="3">
    <source>
        <dbReference type="EMBL" id="ROR41142.1"/>
    </source>
</evidence>
<feature type="signal peptide" evidence="1">
    <location>
        <begin position="1"/>
        <end position="18"/>
    </location>
</feature>
<name>A0AAJ4RE49_9BACT</name>
<dbReference type="Proteomes" id="UP000298805">
    <property type="component" value="Chromosome"/>
</dbReference>
<evidence type="ECO:0000256" key="1">
    <source>
        <dbReference type="SAM" id="SignalP"/>
    </source>
</evidence>
<protein>
    <submittedName>
        <fullName evidence="3">Uncharacterized protein</fullName>
    </submittedName>
</protein>
<proteinExistence type="predicted"/>
<dbReference type="EMBL" id="CP027432">
    <property type="protein sequence ID" value="QCI28146.1"/>
    <property type="molecule type" value="Genomic_DNA"/>
</dbReference>
<dbReference type="RefSeq" id="WP_123352038.1">
    <property type="nucleotide sequence ID" value="NZ_CP027432.2"/>
</dbReference>
<accession>A0AAJ4RE49</accession>
<sequence>MKKLIFAVILASFSFAFNWNSIVGVFKKTVNTLSYTIETSGINPRVYEFDTQGYPRMHCVVVFRDDPKTSPAMQCIETKPEYIKMNEKLK</sequence>
<organism evidence="3 4">
    <name type="scientific">Caminibacter pacificus</name>
    <dbReference type="NCBI Taxonomy" id="1424653"/>
    <lineage>
        <taxon>Bacteria</taxon>
        <taxon>Pseudomonadati</taxon>
        <taxon>Campylobacterota</taxon>
        <taxon>Epsilonproteobacteria</taxon>
        <taxon>Nautiliales</taxon>
        <taxon>Nautiliaceae</taxon>
        <taxon>Caminibacter</taxon>
    </lineage>
</organism>
<dbReference type="EMBL" id="RJVK01000001">
    <property type="protein sequence ID" value="ROR41142.1"/>
    <property type="molecule type" value="Genomic_DNA"/>
</dbReference>
<evidence type="ECO:0000313" key="2">
    <source>
        <dbReference type="EMBL" id="QCI28146.1"/>
    </source>
</evidence>
<reference evidence="2" key="3">
    <citation type="submission" date="2019-06" db="EMBL/GenBank/DDBJ databases">
        <title>A comparative analysis of the Nautiliaceae.</title>
        <authorList>
            <person name="Grosche A."/>
            <person name="Smedile F."/>
            <person name="Vetriani C."/>
        </authorList>
    </citation>
    <scope>NUCLEOTIDE SEQUENCE</scope>
    <source>
        <strain evidence="2">TB6</strain>
    </source>
</reference>
<evidence type="ECO:0000313" key="4">
    <source>
        <dbReference type="Proteomes" id="UP000272781"/>
    </source>
</evidence>
<keyword evidence="5" id="KW-1185">Reference proteome</keyword>